<keyword evidence="3" id="KW-1185">Reference proteome</keyword>
<dbReference type="AlphaFoldDB" id="A0A8S9WRN5"/>
<feature type="region of interest" description="Disordered" evidence="1">
    <location>
        <begin position="1"/>
        <end position="62"/>
    </location>
</feature>
<organism evidence="2 3">
    <name type="scientific">Apolygus lucorum</name>
    <name type="common">Small green plant bug</name>
    <name type="synonym">Lygocoris lucorum</name>
    <dbReference type="NCBI Taxonomy" id="248454"/>
    <lineage>
        <taxon>Eukaryota</taxon>
        <taxon>Metazoa</taxon>
        <taxon>Ecdysozoa</taxon>
        <taxon>Arthropoda</taxon>
        <taxon>Hexapoda</taxon>
        <taxon>Insecta</taxon>
        <taxon>Pterygota</taxon>
        <taxon>Neoptera</taxon>
        <taxon>Paraneoptera</taxon>
        <taxon>Hemiptera</taxon>
        <taxon>Heteroptera</taxon>
        <taxon>Panheteroptera</taxon>
        <taxon>Cimicomorpha</taxon>
        <taxon>Miridae</taxon>
        <taxon>Mirini</taxon>
        <taxon>Apolygus</taxon>
    </lineage>
</organism>
<feature type="region of interest" description="Disordered" evidence="1">
    <location>
        <begin position="74"/>
        <end position="102"/>
    </location>
</feature>
<reference evidence="2" key="1">
    <citation type="journal article" date="2021" name="Mol. Ecol. Resour.">
        <title>Apolygus lucorum genome provides insights into omnivorousness and mesophyll feeding.</title>
        <authorList>
            <person name="Liu Y."/>
            <person name="Liu H."/>
            <person name="Wang H."/>
            <person name="Huang T."/>
            <person name="Liu B."/>
            <person name="Yang B."/>
            <person name="Yin L."/>
            <person name="Li B."/>
            <person name="Zhang Y."/>
            <person name="Zhang S."/>
            <person name="Jiang F."/>
            <person name="Zhang X."/>
            <person name="Ren Y."/>
            <person name="Wang B."/>
            <person name="Wang S."/>
            <person name="Lu Y."/>
            <person name="Wu K."/>
            <person name="Fan W."/>
            <person name="Wang G."/>
        </authorList>
    </citation>
    <scope>NUCLEOTIDE SEQUENCE</scope>
    <source>
        <strain evidence="2">12Hb</strain>
    </source>
</reference>
<dbReference type="Proteomes" id="UP000466442">
    <property type="component" value="Unassembled WGS sequence"/>
</dbReference>
<feature type="non-terminal residue" evidence="2">
    <location>
        <position position="1"/>
    </location>
</feature>
<proteinExistence type="predicted"/>
<name>A0A8S9WRN5_APOLU</name>
<evidence type="ECO:0000256" key="1">
    <source>
        <dbReference type="SAM" id="MobiDB-lite"/>
    </source>
</evidence>
<accession>A0A8S9WRN5</accession>
<evidence type="ECO:0000313" key="3">
    <source>
        <dbReference type="Proteomes" id="UP000466442"/>
    </source>
</evidence>
<evidence type="ECO:0000313" key="2">
    <source>
        <dbReference type="EMBL" id="KAF6198894.1"/>
    </source>
</evidence>
<gene>
    <name evidence="2" type="ORF">GE061_006917</name>
</gene>
<comment type="caution">
    <text evidence="2">The sequence shown here is derived from an EMBL/GenBank/DDBJ whole genome shotgun (WGS) entry which is preliminary data.</text>
</comment>
<dbReference type="EMBL" id="WIXP02000015">
    <property type="protein sequence ID" value="KAF6198894.1"/>
    <property type="molecule type" value="Genomic_DNA"/>
</dbReference>
<protein>
    <submittedName>
        <fullName evidence="2">Uncharacterized protein</fullName>
    </submittedName>
</protein>
<sequence>QRKRDLEATSGSAGEDEASTQTHAAKEANLRCLHRATTTHPHRGLQKPVCPPPPISTIPDYTSSTTLLQSEGQQRLVEGGASSTHPARHSRHAHAAAQVPIP</sequence>